<comment type="subunit">
    <text evidence="7">Heteromultimer composed of small subunits (RfcS) and large subunits (RfcL).</text>
</comment>
<evidence type="ECO:0000256" key="3">
    <source>
        <dbReference type="ARBA" id="ARBA00022705"/>
    </source>
</evidence>
<dbReference type="EMBL" id="NDWU01000004">
    <property type="protein sequence ID" value="PUA33784.1"/>
    <property type="molecule type" value="Genomic_DNA"/>
</dbReference>
<comment type="similarity">
    <text evidence="1 7">Belongs to the activator 1 small subunits family. RfcL subfamily.</text>
</comment>
<feature type="region of interest" description="Disordered" evidence="8">
    <location>
        <begin position="400"/>
        <end position="427"/>
    </location>
</feature>
<evidence type="ECO:0000313" key="11">
    <source>
        <dbReference type="Proteomes" id="UP000244066"/>
    </source>
</evidence>
<dbReference type="PRINTS" id="PR00830">
    <property type="entry name" value="ENDOLAPTASE"/>
</dbReference>
<dbReference type="InterPro" id="IPR023935">
    <property type="entry name" value="Rep_factor-C_lsu"/>
</dbReference>
<dbReference type="InterPro" id="IPR027417">
    <property type="entry name" value="P-loop_NTPase"/>
</dbReference>
<dbReference type="NCBIfam" id="NF003229">
    <property type="entry name" value="PRK04195.1-5"/>
    <property type="match status" value="1"/>
</dbReference>
<dbReference type="GO" id="GO:0016887">
    <property type="term" value="F:ATP hydrolysis activity"/>
    <property type="evidence" value="ECO:0007669"/>
    <property type="project" value="InterPro"/>
</dbReference>
<dbReference type="AlphaFoldDB" id="A0A2R7Y8B6"/>
<keyword evidence="5 7" id="KW-0067">ATP-binding</keyword>
<evidence type="ECO:0000256" key="1">
    <source>
        <dbReference type="ARBA" id="ARBA00006878"/>
    </source>
</evidence>
<proteinExistence type="inferred from homology"/>
<dbReference type="Proteomes" id="UP000244066">
    <property type="component" value="Unassembled WGS sequence"/>
</dbReference>
<dbReference type="HAMAP" id="MF_01508">
    <property type="entry name" value="RfcL"/>
    <property type="match status" value="1"/>
</dbReference>
<dbReference type="Gene3D" id="1.10.8.60">
    <property type="match status" value="1"/>
</dbReference>
<keyword evidence="4 7" id="KW-0547">Nucleotide-binding</keyword>
<evidence type="ECO:0000259" key="9">
    <source>
        <dbReference type="SMART" id="SM00382"/>
    </source>
</evidence>
<dbReference type="Pfam" id="PF21960">
    <property type="entry name" value="RCF1-5-like_lid"/>
    <property type="match status" value="1"/>
</dbReference>
<dbReference type="CDD" id="cd18140">
    <property type="entry name" value="HLD_clamp_RFC"/>
    <property type="match status" value="1"/>
</dbReference>
<dbReference type="InterPro" id="IPR003593">
    <property type="entry name" value="AAA+_ATPase"/>
</dbReference>
<dbReference type="PANTHER" id="PTHR23389:SF6">
    <property type="entry name" value="REPLICATION FACTOR C SUBUNIT 1"/>
    <property type="match status" value="1"/>
</dbReference>
<keyword evidence="3 7" id="KW-0235">DNA replication</keyword>
<gene>
    <name evidence="7" type="primary">rfcL</name>
    <name evidence="10" type="ORF">B9J98_02255</name>
</gene>
<dbReference type="Pfam" id="PF00004">
    <property type="entry name" value="AAA"/>
    <property type="match status" value="1"/>
</dbReference>
<comment type="function">
    <text evidence="7">Part of the RFC clamp loader complex which loads the PCNA sliding clamp onto DNA.</text>
</comment>
<feature type="binding site" evidence="7">
    <location>
        <begin position="48"/>
        <end position="55"/>
    </location>
    <ligand>
        <name>ATP</name>
        <dbReference type="ChEBI" id="CHEBI:30616"/>
    </ligand>
</feature>
<feature type="domain" description="AAA+ ATPase" evidence="9">
    <location>
        <begin position="40"/>
        <end position="163"/>
    </location>
</feature>
<dbReference type="PANTHER" id="PTHR23389">
    <property type="entry name" value="CHROMOSOME TRANSMISSION FIDELITY FACTOR 18"/>
    <property type="match status" value="1"/>
</dbReference>
<dbReference type="InterPro" id="IPR047854">
    <property type="entry name" value="RFC_lid"/>
</dbReference>
<organism evidence="10 11">
    <name type="scientific">Candidatus Terraquivivens tikiterensis</name>
    <dbReference type="NCBI Taxonomy" id="1980982"/>
    <lineage>
        <taxon>Archaea</taxon>
        <taxon>Nitrososphaerota</taxon>
        <taxon>Candidatus Wolframiiraptoraceae</taxon>
        <taxon>Candidatus Terraquivivens</taxon>
    </lineage>
</organism>
<reference evidence="10 11" key="1">
    <citation type="submission" date="2017-04" db="EMBL/GenBank/DDBJ databases">
        <title>Draft Aigarchaeota genome from a New Zealand hot spring.</title>
        <authorList>
            <person name="Reysenbach A.-L."/>
            <person name="Donaho J.A."/>
            <person name="Gerhart J."/>
            <person name="Kelley J.F."/>
            <person name="Kouba K."/>
            <person name="Podar M."/>
            <person name="Stott M."/>
        </authorList>
    </citation>
    <scope>NUCLEOTIDE SEQUENCE [LARGE SCALE GENOMIC DNA]</scope>
    <source>
        <strain evidence="10">NZ13_MG1</strain>
    </source>
</reference>
<evidence type="ECO:0000256" key="4">
    <source>
        <dbReference type="ARBA" id="ARBA00022741"/>
    </source>
</evidence>
<evidence type="ECO:0000256" key="2">
    <source>
        <dbReference type="ARBA" id="ARBA00014793"/>
    </source>
</evidence>
<sequence length="427" mass="47819">MTVPWVEKYRPKRVSEVIGNKEAVQAFLSWMDSWEKGKPLKKAALLYGPPGVGKTSLAIAYAKEKGYDLVEVNASDWRTAEKVKAIVGSACEYATLDGMRKRMILVDEVDGIAGQEDAGGIPAIRDAIEKTKVPIVLVANNPWSQRLATIRDMCEMIEFKHIHKQLIMSHLRKICTLEGLECGDDVLKAVAERSNGDLRSAINDLQALAMAGPRIDGSTLVALGYRDRVKEIFSALVQVFQSKTVKEAWASTENLEIDPDSFFNWILDNAPQQLSDPADLERAMDFLARADLYFARIRRMQRWGLLRYAVPIMTGGVALSRKKTPKGFVKFSFPHRIRTLQATKRERELREGVLGKIASKCHMSSYKAGTEMLPFLSFILKNDGHAAKELKRFFELSDPEESYLTGKPGEEKEASVKATKPKKRPSA</sequence>
<evidence type="ECO:0000256" key="6">
    <source>
        <dbReference type="ARBA" id="ARBA00032141"/>
    </source>
</evidence>
<dbReference type="Gene3D" id="3.40.50.300">
    <property type="entry name" value="P-loop containing nucleotide triphosphate hydrolases"/>
    <property type="match status" value="1"/>
</dbReference>
<name>A0A2R7Y8B6_9ARCH</name>
<dbReference type="GO" id="GO:0005524">
    <property type="term" value="F:ATP binding"/>
    <property type="evidence" value="ECO:0007669"/>
    <property type="project" value="UniProtKB-UniRule"/>
</dbReference>
<dbReference type="GO" id="GO:0006260">
    <property type="term" value="P:DNA replication"/>
    <property type="evidence" value="ECO:0007669"/>
    <property type="project" value="UniProtKB-UniRule"/>
</dbReference>
<dbReference type="SMART" id="SM00382">
    <property type="entry name" value="AAA"/>
    <property type="match status" value="1"/>
</dbReference>
<comment type="caution">
    <text evidence="10">The sequence shown here is derived from an EMBL/GenBank/DDBJ whole genome shotgun (WGS) entry which is preliminary data.</text>
</comment>
<evidence type="ECO:0000256" key="8">
    <source>
        <dbReference type="SAM" id="MobiDB-lite"/>
    </source>
</evidence>
<protein>
    <recommendedName>
        <fullName evidence="2 7">Replication factor C large subunit</fullName>
        <shortName evidence="7">RFC large subunit</shortName>
    </recommendedName>
    <alternativeName>
        <fullName evidence="6 7">Clamp loader large subunit</fullName>
    </alternativeName>
</protein>
<evidence type="ECO:0000256" key="7">
    <source>
        <dbReference type="HAMAP-Rule" id="MF_01508"/>
    </source>
</evidence>
<evidence type="ECO:0000313" key="10">
    <source>
        <dbReference type="EMBL" id="PUA33784.1"/>
    </source>
</evidence>
<evidence type="ECO:0000256" key="5">
    <source>
        <dbReference type="ARBA" id="ARBA00022840"/>
    </source>
</evidence>
<accession>A0A2R7Y8B6</accession>
<dbReference type="SUPFAM" id="SSF52540">
    <property type="entry name" value="P-loop containing nucleoside triphosphate hydrolases"/>
    <property type="match status" value="1"/>
</dbReference>
<dbReference type="GO" id="GO:0003689">
    <property type="term" value="F:DNA clamp loader activity"/>
    <property type="evidence" value="ECO:0007669"/>
    <property type="project" value="UniProtKB-UniRule"/>
</dbReference>
<dbReference type="InterPro" id="IPR003959">
    <property type="entry name" value="ATPase_AAA_core"/>
</dbReference>